<dbReference type="PROSITE" id="PS00086">
    <property type="entry name" value="CYTOCHROME_P450"/>
    <property type="match status" value="1"/>
</dbReference>
<proteinExistence type="inferred from homology"/>
<comment type="caution">
    <text evidence="9">The sequence shown here is derived from an EMBL/GenBank/DDBJ whole genome shotgun (WGS) entry which is preliminary data.</text>
</comment>
<name>A0ABT6T363_9ACTN</name>
<evidence type="ECO:0000256" key="2">
    <source>
        <dbReference type="ARBA" id="ARBA00022617"/>
    </source>
</evidence>
<dbReference type="PRINTS" id="PR00463">
    <property type="entry name" value="EP450I"/>
</dbReference>
<keyword evidence="5 7" id="KW-0408">Iron</keyword>
<dbReference type="PRINTS" id="PR00385">
    <property type="entry name" value="P450"/>
</dbReference>
<dbReference type="EMBL" id="JASCIS010000029">
    <property type="protein sequence ID" value="MDI3421855.1"/>
    <property type="molecule type" value="Genomic_DNA"/>
</dbReference>
<evidence type="ECO:0000256" key="7">
    <source>
        <dbReference type="RuleBase" id="RU000461"/>
    </source>
</evidence>
<keyword evidence="4 7" id="KW-0560">Oxidoreductase</keyword>
<dbReference type="PANTHER" id="PTHR24291">
    <property type="entry name" value="CYTOCHROME P450 FAMILY 4"/>
    <property type="match status" value="1"/>
</dbReference>
<dbReference type="InterPro" id="IPR017972">
    <property type="entry name" value="Cyt_P450_CS"/>
</dbReference>
<keyword evidence="2 7" id="KW-0349">Heme</keyword>
<keyword evidence="6 7" id="KW-0503">Monooxygenase</keyword>
<dbReference type="InterPro" id="IPR036396">
    <property type="entry name" value="Cyt_P450_sf"/>
</dbReference>
<evidence type="ECO:0000256" key="3">
    <source>
        <dbReference type="ARBA" id="ARBA00022723"/>
    </source>
</evidence>
<dbReference type="InterPro" id="IPR001128">
    <property type="entry name" value="Cyt_P450"/>
</dbReference>
<evidence type="ECO:0000313" key="9">
    <source>
        <dbReference type="EMBL" id="MDI3421855.1"/>
    </source>
</evidence>
<evidence type="ECO:0000256" key="1">
    <source>
        <dbReference type="ARBA" id="ARBA00010617"/>
    </source>
</evidence>
<keyword evidence="3 7" id="KW-0479">Metal-binding</keyword>
<dbReference type="RefSeq" id="WP_282537719.1">
    <property type="nucleotide sequence ID" value="NZ_JASCIS010000029.1"/>
</dbReference>
<evidence type="ECO:0000256" key="8">
    <source>
        <dbReference type="SAM" id="MobiDB-lite"/>
    </source>
</evidence>
<protein>
    <submittedName>
        <fullName evidence="9">Cytochrome P450</fullName>
    </submittedName>
</protein>
<evidence type="ECO:0000256" key="4">
    <source>
        <dbReference type="ARBA" id="ARBA00023002"/>
    </source>
</evidence>
<accession>A0ABT6T363</accession>
<dbReference type="InterPro" id="IPR002401">
    <property type="entry name" value="Cyt_P450_E_grp-I"/>
</dbReference>
<dbReference type="InterPro" id="IPR050196">
    <property type="entry name" value="Cytochrome_P450_Monoox"/>
</dbReference>
<dbReference type="Pfam" id="PF00067">
    <property type="entry name" value="p450"/>
    <property type="match status" value="1"/>
</dbReference>
<evidence type="ECO:0000256" key="5">
    <source>
        <dbReference type="ARBA" id="ARBA00023004"/>
    </source>
</evidence>
<evidence type="ECO:0000313" key="10">
    <source>
        <dbReference type="Proteomes" id="UP001237105"/>
    </source>
</evidence>
<comment type="similarity">
    <text evidence="1 7">Belongs to the cytochrome P450 family.</text>
</comment>
<dbReference type="CDD" id="cd11049">
    <property type="entry name" value="CYP170A1-like"/>
    <property type="match status" value="1"/>
</dbReference>
<dbReference type="Proteomes" id="UP001237105">
    <property type="component" value="Unassembled WGS sequence"/>
</dbReference>
<keyword evidence="10" id="KW-1185">Reference proteome</keyword>
<dbReference type="PANTHER" id="PTHR24291:SF50">
    <property type="entry name" value="BIFUNCTIONAL ALBAFLAVENONE MONOOXYGENASE_TERPENE SYNTHASE"/>
    <property type="match status" value="1"/>
</dbReference>
<reference evidence="9 10" key="1">
    <citation type="submission" date="2023-05" db="EMBL/GenBank/DDBJ databases">
        <title>Draft genome sequence of Streptomyces sp. B-S-A12 isolated from a cave soil in Thailand.</title>
        <authorList>
            <person name="Chamroensaksri N."/>
            <person name="Muangham S."/>
        </authorList>
    </citation>
    <scope>NUCLEOTIDE SEQUENCE [LARGE SCALE GENOMIC DNA]</scope>
    <source>
        <strain evidence="9 10">B-S-A12</strain>
    </source>
</reference>
<gene>
    <name evidence="9" type="ORF">QIT00_25435</name>
</gene>
<feature type="region of interest" description="Disordered" evidence="8">
    <location>
        <begin position="425"/>
        <end position="446"/>
    </location>
</feature>
<dbReference type="Gene3D" id="1.10.630.10">
    <property type="entry name" value="Cytochrome P450"/>
    <property type="match status" value="1"/>
</dbReference>
<organism evidence="9 10">
    <name type="scientific">Streptomyces luteolus</name>
    <dbReference type="NCBI Taxonomy" id="3043615"/>
    <lineage>
        <taxon>Bacteria</taxon>
        <taxon>Bacillati</taxon>
        <taxon>Actinomycetota</taxon>
        <taxon>Actinomycetes</taxon>
        <taxon>Kitasatosporales</taxon>
        <taxon>Streptomycetaceae</taxon>
        <taxon>Streptomyces</taxon>
    </lineage>
</organism>
<evidence type="ECO:0000256" key="6">
    <source>
        <dbReference type="ARBA" id="ARBA00023033"/>
    </source>
</evidence>
<sequence>MAADLRSVPRAPGALPVLGHALKLWRDPLGFLKSLRASGELVRVDLGTMPMYVATSARLINEVTVKKARSFEKGRLYDRVRPLVGDGLATASGEIHRRHRRLMQPMFHKERISGYAAVMSGRAMELAESWTDGQEIAVEQVMGEYAIETLAATMFSTDIGRPAVAAVRRHLPVILKNMLIRAASPKLFDRLPIRPNRDFDAASAGMRKVIDEVVAGQRSSGDTDRADLLSVLLAARDADTGEALTDEEVRDELVTILFAGTETTASTLSWTFHELARHPDVEKQLVAEIDEAVGDRQVTIEDIPRLPGIRRVLDEIIRLYGVTLLMRRTTEEVELGGVSIPAGTEIAFSLYAMHRDPDLYVNPDAFDPDRWLPERRAEIGREEFVPFGSGNRKCIGDVFAWTEATIALATILRRWQLRPLPGHTPKEAASAMTHPDHVPMRVVARP</sequence>
<dbReference type="SUPFAM" id="SSF48264">
    <property type="entry name" value="Cytochrome P450"/>
    <property type="match status" value="1"/>
</dbReference>